<reference evidence="2 3" key="1">
    <citation type="submission" date="2019-03" db="EMBL/GenBank/DDBJ databases">
        <title>Genomic Encyclopedia of Type Strains, Phase IV (KMG-IV): sequencing the most valuable type-strain genomes for metagenomic binning, comparative biology and taxonomic classification.</title>
        <authorList>
            <person name="Goeker M."/>
        </authorList>
    </citation>
    <scope>NUCLEOTIDE SEQUENCE [LARGE SCALE GENOMIC DNA]</scope>
    <source>
        <strain evidence="2 3">DSM 1709</strain>
    </source>
</reference>
<gene>
    <name evidence="2" type="ORF">EV684_102393</name>
</gene>
<dbReference type="InterPro" id="IPR012349">
    <property type="entry name" value="Split_barrel_FMN-bd"/>
</dbReference>
<dbReference type="PANTHER" id="PTHR34818">
    <property type="entry name" value="PROTEIN BLI-3"/>
    <property type="match status" value="1"/>
</dbReference>
<dbReference type="Pfam" id="PF16242">
    <property type="entry name" value="Pyrid_ox_like"/>
    <property type="match status" value="1"/>
</dbReference>
<protein>
    <submittedName>
        <fullName evidence="2">General stress protein 26</fullName>
    </submittedName>
</protein>
<name>A0A4R2MCW3_RUBGE</name>
<sequence length="169" mass="18513">MKISPQTTEDGRRLAAKLEGQRVAMLTLEEAGELTSRPLTPLEFDEHGRFWFFTSRRTMQPLLGGAAREANLAFADAAKGVYASLPGQAELVDSPELKAALWTAAARPWFPDGEDDPDLMLLKFAPRRAEAWDGPHSAVLRLAAMAASVVAARPIGLGEHQRLQIHSRD</sequence>
<dbReference type="RefSeq" id="WP_132645120.1">
    <property type="nucleotide sequence ID" value="NZ_NRRI01000025.1"/>
</dbReference>
<dbReference type="PANTHER" id="PTHR34818:SF1">
    <property type="entry name" value="PROTEIN BLI-3"/>
    <property type="match status" value="1"/>
</dbReference>
<dbReference type="Proteomes" id="UP000295106">
    <property type="component" value="Unassembled WGS sequence"/>
</dbReference>
<dbReference type="EMBL" id="SLXD01000002">
    <property type="protein sequence ID" value="TCP04632.1"/>
    <property type="molecule type" value="Genomic_DNA"/>
</dbReference>
<dbReference type="InterPro" id="IPR038725">
    <property type="entry name" value="YdaG_split_barrel_FMN-bd"/>
</dbReference>
<proteinExistence type="predicted"/>
<dbReference type="OrthoDB" id="1432662at2"/>
<evidence type="ECO:0000313" key="3">
    <source>
        <dbReference type="Proteomes" id="UP000295106"/>
    </source>
</evidence>
<evidence type="ECO:0000259" key="1">
    <source>
        <dbReference type="Pfam" id="PF16242"/>
    </source>
</evidence>
<dbReference type="Gene3D" id="2.30.110.10">
    <property type="entry name" value="Electron Transport, Fmn-binding Protein, Chain A"/>
    <property type="match status" value="1"/>
</dbReference>
<organism evidence="2 3">
    <name type="scientific">Rubrivivax gelatinosus</name>
    <name type="common">Rhodocyclus gelatinosus</name>
    <name type="synonym">Rhodopseudomonas gelatinosa</name>
    <dbReference type="NCBI Taxonomy" id="28068"/>
    <lineage>
        <taxon>Bacteria</taxon>
        <taxon>Pseudomonadati</taxon>
        <taxon>Pseudomonadota</taxon>
        <taxon>Betaproteobacteria</taxon>
        <taxon>Burkholderiales</taxon>
        <taxon>Sphaerotilaceae</taxon>
        <taxon>Rubrivivax</taxon>
    </lineage>
</organism>
<dbReference type="InterPro" id="IPR052917">
    <property type="entry name" value="Stress-Dev_Protein"/>
</dbReference>
<feature type="domain" description="General stress protein FMN-binding split barrel" evidence="1">
    <location>
        <begin position="12"/>
        <end position="151"/>
    </location>
</feature>
<evidence type="ECO:0000313" key="2">
    <source>
        <dbReference type="EMBL" id="TCP04632.1"/>
    </source>
</evidence>
<dbReference type="SUPFAM" id="SSF50475">
    <property type="entry name" value="FMN-binding split barrel"/>
    <property type="match status" value="1"/>
</dbReference>
<dbReference type="AlphaFoldDB" id="A0A4R2MCW3"/>
<comment type="caution">
    <text evidence="2">The sequence shown here is derived from an EMBL/GenBank/DDBJ whole genome shotgun (WGS) entry which is preliminary data.</text>
</comment>
<accession>A0A4R2MCW3</accession>